<evidence type="ECO:0000259" key="10">
    <source>
        <dbReference type="Pfam" id="PF22744"/>
    </source>
</evidence>
<comment type="caution">
    <text evidence="11">The sequence shown here is derived from an EMBL/GenBank/DDBJ whole genome shotgun (WGS) entry which is preliminary data.</text>
</comment>
<feature type="transmembrane region" description="Helical" evidence="7">
    <location>
        <begin position="148"/>
        <end position="170"/>
    </location>
</feature>
<dbReference type="InterPro" id="IPR052027">
    <property type="entry name" value="PspC"/>
</dbReference>
<feature type="transmembrane region" description="Helical" evidence="7">
    <location>
        <begin position="238"/>
        <end position="258"/>
    </location>
</feature>
<dbReference type="Pfam" id="PF04024">
    <property type="entry name" value="PspC"/>
    <property type="match status" value="2"/>
</dbReference>
<evidence type="ECO:0000256" key="2">
    <source>
        <dbReference type="ARBA" id="ARBA00022475"/>
    </source>
</evidence>
<feature type="region of interest" description="Disordered" evidence="6">
    <location>
        <begin position="90"/>
        <end position="115"/>
    </location>
</feature>
<dbReference type="PANTHER" id="PTHR33885">
    <property type="entry name" value="PHAGE SHOCK PROTEIN C"/>
    <property type="match status" value="1"/>
</dbReference>
<feature type="domain" description="PspC-related ToastRack" evidence="10">
    <location>
        <begin position="498"/>
        <end position="601"/>
    </location>
</feature>
<proteinExistence type="predicted"/>
<dbReference type="RefSeq" id="WP_344823381.1">
    <property type="nucleotide sequence ID" value="NZ_BAABEZ010000013.1"/>
</dbReference>
<keyword evidence="4 7" id="KW-1133">Transmembrane helix</keyword>
<evidence type="ECO:0000256" key="1">
    <source>
        <dbReference type="ARBA" id="ARBA00004162"/>
    </source>
</evidence>
<feature type="region of interest" description="Disordered" evidence="6">
    <location>
        <begin position="607"/>
        <end position="635"/>
    </location>
</feature>
<gene>
    <name evidence="11" type="ORF">GCM10023092_10070</name>
</gene>
<feature type="transmembrane region" description="Helical" evidence="7">
    <location>
        <begin position="392"/>
        <end position="412"/>
    </location>
</feature>
<feature type="domain" description="PspC-related transmembrane region" evidence="9">
    <location>
        <begin position="319"/>
        <end position="451"/>
    </location>
</feature>
<comment type="subcellular location">
    <subcellularLocation>
        <location evidence="1">Cell membrane</location>
        <topology evidence="1">Single-pass membrane protein</topology>
    </subcellularLocation>
</comment>
<feature type="compositionally biased region" description="Polar residues" evidence="6">
    <location>
        <begin position="98"/>
        <end position="113"/>
    </location>
</feature>
<organism evidence="11 12">
    <name type="scientific">Rurimicrobium arvi</name>
    <dbReference type="NCBI Taxonomy" id="2049916"/>
    <lineage>
        <taxon>Bacteria</taxon>
        <taxon>Pseudomonadati</taxon>
        <taxon>Bacteroidota</taxon>
        <taxon>Chitinophagia</taxon>
        <taxon>Chitinophagales</taxon>
        <taxon>Chitinophagaceae</taxon>
        <taxon>Rurimicrobium</taxon>
    </lineage>
</organism>
<dbReference type="InterPro" id="IPR054319">
    <property type="entry name" value="PspC-rel_ToastRack"/>
</dbReference>
<evidence type="ECO:0008006" key="13">
    <source>
        <dbReference type="Google" id="ProtNLM"/>
    </source>
</evidence>
<dbReference type="PANTHER" id="PTHR33885:SF3">
    <property type="entry name" value="PHAGE SHOCK PROTEIN C"/>
    <property type="match status" value="1"/>
</dbReference>
<evidence type="ECO:0000256" key="7">
    <source>
        <dbReference type="SAM" id="Phobius"/>
    </source>
</evidence>
<feature type="compositionally biased region" description="Basic and acidic residues" evidence="6">
    <location>
        <begin position="618"/>
        <end position="635"/>
    </location>
</feature>
<keyword evidence="2" id="KW-1003">Cell membrane</keyword>
<feature type="domain" description="Phage shock protein PspC N-terminal" evidence="8">
    <location>
        <begin position="118"/>
        <end position="172"/>
    </location>
</feature>
<dbReference type="Proteomes" id="UP001501410">
    <property type="component" value="Unassembled WGS sequence"/>
</dbReference>
<feature type="transmembrane region" description="Helical" evidence="7">
    <location>
        <begin position="349"/>
        <end position="371"/>
    </location>
</feature>
<evidence type="ECO:0000256" key="5">
    <source>
        <dbReference type="ARBA" id="ARBA00023136"/>
    </source>
</evidence>
<name>A0ABP8MND8_9BACT</name>
<dbReference type="Pfam" id="PF22571">
    <property type="entry name" value="LiaI-LiaF-TM_PspC"/>
    <property type="match status" value="1"/>
</dbReference>
<evidence type="ECO:0000256" key="4">
    <source>
        <dbReference type="ARBA" id="ARBA00022989"/>
    </source>
</evidence>
<protein>
    <recommendedName>
        <fullName evidence="13">Phage shock protein C (PspC) family protein</fullName>
    </recommendedName>
</protein>
<sequence length="635" mass="71214">MNRVIHINFQGSVIPIEESAADLLRQYIADLRAYFAPEEGCDEIIGDIESRIAELFLQKLKKGAACITDADMREIMAGIGMPADLEAAAADPSEKQSAHSGGQSKNQRQSGPSAANERLFRAANDKICGGVAAGIAYHFNIDPAIVRVLFVFSMFAGFGIAVYLVLWIVLPKRDIWPNEDNRRRLFRNMEDKKIGGVASGIAAYFDIAVWIPRVLFLAPLILALIDSRLDFFDGFTDFIFPGFGGSLFVLYFVLWAVVPAANTAAQKLQMRGEKVDLNSIQKTVNEELEQLKTRAERWGKDAGRRFQDKAREMQQDLSGTTRNFYQNAQETGRRGAKGVGYGLGVFAKVIAYGLVLLITVALLLSFGGLFTGMAAGHQLIDYLLIDETEKNLLWGVIVLLIGVPALGLLIWLVKALRGVPGNKYTSYAFTALHVIGWGCLIYLVILFSKHFQSHARETEDIAITQPSKARLYLRVDNADATEDIIDGKHDSRWPKLNNSEDTVLARNLRIKIIESKDSLFHLRLVRLANGANMNEARAHAAAIRFPIHQNDTILYLPKYLRYPKKDKFYVQQALLLVELPAGAKMIPDSKIQDYDWNEIRVNTGAGFSFEDHESDEDHDWKWDEENEVRENNKEE</sequence>
<dbReference type="InterPro" id="IPR054321">
    <property type="entry name" value="PspC-rel_TM"/>
</dbReference>
<evidence type="ECO:0000259" key="9">
    <source>
        <dbReference type="Pfam" id="PF22571"/>
    </source>
</evidence>
<keyword evidence="5 7" id="KW-0472">Membrane</keyword>
<feature type="domain" description="Phage shock protein PspC N-terminal" evidence="8">
    <location>
        <begin position="183"/>
        <end position="260"/>
    </location>
</feature>
<feature type="transmembrane region" description="Helical" evidence="7">
    <location>
        <begin position="424"/>
        <end position="447"/>
    </location>
</feature>
<evidence type="ECO:0000313" key="11">
    <source>
        <dbReference type="EMBL" id="GAA4451902.1"/>
    </source>
</evidence>
<dbReference type="InterPro" id="IPR007168">
    <property type="entry name" value="Phageshock_PspC_N"/>
</dbReference>
<keyword evidence="3 7" id="KW-0812">Transmembrane</keyword>
<accession>A0ABP8MND8</accession>
<dbReference type="Pfam" id="PF22744">
    <property type="entry name" value="Toast-rack_PspC-Cterm"/>
    <property type="match status" value="1"/>
</dbReference>
<evidence type="ECO:0000313" key="12">
    <source>
        <dbReference type="Proteomes" id="UP001501410"/>
    </source>
</evidence>
<dbReference type="EMBL" id="BAABEZ010000013">
    <property type="protein sequence ID" value="GAA4451902.1"/>
    <property type="molecule type" value="Genomic_DNA"/>
</dbReference>
<keyword evidence="12" id="KW-1185">Reference proteome</keyword>
<reference evidence="12" key="1">
    <citation type="journal article" date="2019" name="Int. J. Syst. Evol. Microbiol.">
        <title>The Global Catalogue of Microorganisms (GCM) 10K type strain sequencing project: providing services to taxonomists for standard genome sequencing and annotation.</title>
        <authorList>
            <consortium name="The Broad Institute Genomics Platform"/>
            <consortium name="The Broad Institute Genome Sequencing Center for Infectious Disease"/>
            <person name="Wu L."/>
            <person name="Ma J."/>
        </authorList>
    </citation>
    <scope>NUCLEOTIDE SEQUENCE [LARGE SCALE GENOMIC DNA]</scope>
    <source>
        <strain evidence="12">JCM 31921</strain>
    </source>
</reference>
<evidence type="ECO:0000259" key="8">
    <source>
        <dbReference type="Pfam" id="PF04024"/>
    </source>
</evidence>
<evidence type="ECO:0000256" key="6">
    <source>
        <dbReference type="SAM" id="MobiDB-lite"/>
    </source>
</evidence>
<evidence type="ECO:0000256" key="3">
    <source>
        <dbReference type="ARBA" id="ARBA00022692"/>
    </source>
</evidence>